<reference evidence="2" key="1">
    <citation type="submission" date="2019-08" db="EMBL/GenBank/DDBJ databases">
        <title>Limnoglobus roseus gen. nov., sp. nov., a novel freshwater planctomycete with a giant genome from the family Gemmataceae.</title>
        <authorList>
            <person name="Kulichevskaya I.S."/>
            <person name="Naumoff D.G."/>
            <person name="Miroshnikov K."/>
            <person name="Ivanova A."/>
            <person name="Philippov D.A."/>
            <person name="Hakobyan A."/>
            <person name="Rijpstra I.C."/>
            <person name="Sinninghe Damste J.S."/>
            <person name="Liesack W."/>
            <person name="Dedysh S.N."/>
        </authorList>
    </citation>
    <scope>NUCLEOTIDE SEQUENCE [LARGE SCALE GENOMIC DNA]</scope>
    <source>
        <strain evidence="2">PX52</strain>
    </source>
</reference>
<evidence type="ECO:0000313" key="2">
    <source>
        <dbReference type="Proteomes" id="UP000324974"/>
    </source>
</evidence>
<gene>
    <name evidence="1" type="ORF">PX52LOC_02826</name>
</gene>
<dbReference type="EMBL" id="CP042425">
    <property type="protein sequence ID" value="QEL15890.1"/>
    <property type="molecule type" value="Genomic_DNA"/>
</dbReference>
<dbReference type="Proteomes" id="UP000324974">
    <property type="component" value="Chromosome"/>
</dbReference>
<evidence type="ECO:0000313" key="1">
    <source>
        <dbReference type="EMBL" id="QEL15890.1"/>
    </source>
</evidence>
<protein>
    <submittedName>
        <fullName evidence="1">Uncharacterized protein</fullName>
    </submittedName>
</protein>
<sequence length="114" mass="12774">MTMEEEQAALSPHRIAGLVATGLQVIEYRRYWATRMNALGTIFLCRGGLREYIATLFLGESMACHFVSPELAAVEAVRASIERDVADPRFGRAWAGEWVALPHTDGDRFAFTQR</sequence>
<name>A0A5C1AAZ2_9BACT</name>
<keyword evidence="2" id="KW-1185">Reference proteome</keyword>
<dbReference type="KEGG" id="lrs:PX52LOC_02826"/>
<organism evidence="1 2">
    <name type="scientific">Limnoglobus roseus</name>
    <dbReference type="NCBI Taxonomy" id="2598579"/>
    <lineage>
        <taxon>Bacteria</taxon>
        <taxon>Pseudomonadati</taxon>
        <taxon>Planctomycetota</taxon>
        <taxon>Planctomycetia</taxon>
        <taxon>Gemmatales</taxon>
        <taxon>Gemmataceae</taxon>
        <taxon>Limnoglobus</taxon>
    </lineage>
</organism>
<dbReference type="RefSeq" id="WP_149110660.1">
    <property type="nucleotide sequence ID" value="NZ_CP042425.1"/>
</dbReference>
<proteinExistence type="predicted"/>
<accession>A0A5C1AAZ2</accession>
<dbReference type="AlphaFoldDB" id="A0A5C1AAZ2"/>